<dbReference type="GO" id="GO:0006635">
    <property type="term" value="P:fatty acid beta-oxidation"/>
    <property type="evidence" value="ECO:0007669"/>
    <property type="project" value="TreeGrafter"/>
</dbReference>
<dbReference type="GO" id="GO:0016829">
    <property type="term" value="F:lyase activity"/>
    <property type="evidence" value="ECO:0007669"/>
    <property type="project" value="UniProtKB-KW"/>
</dbReference>
<dbReference type="Gene3D" id="3.90.226.10">
    <property type="entry name" value="2-enoyl-CoA Hydratase, Chain A, domain 1"/>
    <property type="match status" value="1"/>
</dbReference>
<sequence length="317" mass="34687">MLNMFRRSIGKSLRLNRASKLTQMENGQTPNEKYLHDFTYHGKEYSVSEAKEVLSPYFDGSGSVDLEKDDNGIAKICLNNPRLKNAISVKMMSDLDEITDKLYQWTECKGAILYGTDGNFCSGGDLKLAKKMNNASNGYAMSVYFGHILDKFKKLPIITVAYINGTGAFGGGAEVTTACDYRLMCNVADTTGIGFVHSKMGIVPAWGSTGRLVSIMGGAKKVLDLLLEARTLSAAEAMDLGLVDGTVATLEDAGAWLSGKISRDVNVIRAIKRTVLCYDDDDDSKAEARELERRIFAPLWGGTANQAALQLRLKHNR</sequence>
<dbReference type="SUPFAM" id="SSF52096">
    <property type="entry name" value="ClpP/crotonase"/>
    <property type="match status" value="1"/>
</dbReference>
<accession>A0AAV0WVC8</accession>
<name>A0AAV0WVC8_9HEMI</name>
<dbReference type="InterPro" id="IPR001753">
    <property type="entry name" value="Enoyl-CoA_hydra/iso"/>
</dbReference>
<dbReference type="AlphaFoldDB" id="A0AAV0WVC8"/>
<dbReference type="Proteomes" id="UP001160148">
    <property type="component" value="Unassembled WGS sequence"/>
</dbReference>
<evidence type="ECO:0000313" key="3">
    <source>
        <dbReference type="Proteomes" id="UP001160148"/>
    </source>
</evidence>
<proteinExistence type="predicted"/>
<dbReference type="PANTHER" id="PTHR11941:SF27">
    <property type="entry name" value="ETHYLMALONYL-COA DECARBOXYLASE"/>
    <property type="match status" value="1"/>
</dbReference>
<dbReference type="InterPro" id="IPR029045">
    <property type="entry name" value="ClpP/crotonase-like_dom_sf"/>
</dbReference>
<dbReference type="GO" id="GO:0005829">
    <property type="term" value="C:cytosol"/>
    <property type="evidence" value="ECO:0007669"/>
    <property type="project" value="TreeGrafter"/>
</dbReference>
<keyword evidence="3" id="KW-1185">Reference proteome</keyword>
<dbReference type="Pfam" id="PF00378">
    <property type="entry name" value="ECH_1"/>
    <property type="match status" value="1"/>
</dbReference>
<reference evidence="2 3" key="1">
    <citation type="submission" date="2023-01" db="EMBL/GenBank/DDBJ databases">
        <authorList>
            <person name="Whitehead M."/>
        </authorList>
    </citation>
    <scope>NUCLEOTIDE SEQUENCE [LARGE SCALE GENOMIC DNA]</scope>
</reference>
<dbReference type="PANTHER" id="PTHR11941">
    <property type="entry name" value="ENOYL-COA HYDRATASE-RELATED"/>
    <property type="match status" value="1"/>
</dbReference>
<evidence type="ECO:0000313" key="2">
    <source>
        <dbReference type="EMBL" id="CAI6359426.1"/>
    </source>
</evidence>
<protein>
    <submittedName>
        <fullName evidence="2">Uncharacterized protein</fullName>
    </submittedName>
</protein>
<organism evidence="2 3">
    <name type="scientific">Macrosiphum euphorbiae</name>
    <name type="common">potato aphid</name>
    <dbReference type="NCBI Taxonomy" id="13131"/>
    <lineage>
        <taxon>Eukaryota</taxon>
        <taxon>Metazoa</taxon>
        <taxon>Ecdysozoa</taxon>
        <taxon>Arthropoda</taxon>
        <taxon>Hexapoda</taxon>
        <taxon>Insecta</taxon>
        <taxon>Pterygota</taxon>
        <taxon>Neoptera</taxon>
        <taxon>Paraneoptera</taxon>
        <taxon>Hemiptera</taxon>
        <taxon>Sternorrhyncha</taxon>
        <taxon>Aphidomorpha</taxon>
        <taxon>Aphidoidea</taxon>
        <taxon>Aphididae</taxon>
        <taxon>Macrosiphini</taxon>
        <taxon>Macrosiphum</taxon>
    </lineage>
</organism>
<evidence type="ECO:0000256" key="1">
    <source>
        <dbReference type="ARBA" id="ARBA00023239"/>
    </source>
</evidence>
<keyword evidence="1" id="KW-0456">Lyase</keyword>
<comment type="caution">
    <text evidence="2">The sequence shown here is derived from an EMBL/GenBank/DDBJ whole genome shotgun (WGS) entry which is preliminary data.</text>
</comment>
<gene>
    <name evidence="2" type="ORF">MEUPH1_LOCUS14837</name>
</gene>
<dbReference type="CDD" id="cd06558">
    <property type="entry name" value="crotonase-like"/>
    <property type="match status" value="1"/>
</dbReference>
<dbReference type="EMBL" id="CARXXK010000002">
    <property type="protein sequence ID" value="CAI6359426.1"/>
    <property type="molecule type" value="Genomic_DNA"/>
</dbReference>